<accession>A0A2I0TIC3</accession>
<sequence length="103" mass="10789">MLGGYSSIPQPLGLEHTRDEVSPREMLLVQELLAVCNLLMGGCRADRPGSGGADPKTKQVEAQDAATSENYFHHDSGPTPGGHGAEPLDVLKPLKGIALSSPT</sequence>
<protein>
    <submittedName>
        <fullName evidence="2">Uncharacterized protein</fullName>
    </submittedName>
</protein>
<reference evidence="3" key="2">
    <citation type="submission" date="2017-12" db="EMBL/GenBank/DDBJ databases">
        <title>Genome sequence of the Bar-tailed Godwit (Limosa lapponica baueri).</title>
        <authorList>
            <person name="Lima N.C.B."/>
            <person name="Parody-Merino A.M."/>
            <person name="Battley P.F."/>
            <person name="Fidler A.E."/>
            <person name="Prosdocimi F."/>
        </authorList>
    </citation>
    <scope>NUCLEOTIDE SEQUENCE [LARGE SCALE GENOMIC DNA]</scope>
</reference>
<organism evidence="2 3">
    <name type="scientific">Limosa lapponica baueri</name>
    <dbReference type="NCBI Taxonomy" id="1758121"/>
    <lineage>
        <taxon>Eukaryota</taxon>
        <taxon>Metazoa</taxon>
        <taxon>Chordata</taxon>
        <taxon>Craniata</taxon>
        <taxon>Vertebrata</taxon>
        <taxon>Euteleostomi</taxon>
        <taxon>Archelosauria</taxon>
        <taxon>Archosauria</taxon>
        <taxon>Dinosauria</taxon>
        <taxon>Saurischia</taxon>
        <taxon>Theropoda</taxon>
        <taxon>Coelurosauria</taxon>
        <taxon>Aves</taxon>
        <taxon>Neognathae</taxon>
        <taxon>Neoaves</taxon>
        <taxon>Charadriiformes</taxon>
        <taxon>Scolopacidae</taxon>
        <taxon>Limosa</taxon>
    </lineage>
</organism>
<feature type="region of interest" description="Disordered" evidence="1">
    <location>
        <begin position="1"/>
        <end position="20"/>
    </location>
</feature>
<evidence type="ECO:0000313" key="3">
    <source>
        <dbReference type="Proteomes" id="UP000233556"/>
    </source>
</evidence>
<name>A0A2I0TIC3_LIMLA</name>
<gene>
    <name evidence="2" type="ORF">llap_16136</name>
</gene>
<evidence type="ECO:0000313" key="2">
    <source>
        <dbReference type="EMBL" id="PKU33560.1"/>
    </source>
</evidence>
<proteinExistence type="predicted"/>
<feature type="region of interest" description="Disordered" evidence="1">
    <location>
        <begin position="44"/>
        <end position="103"/>
    </location>
</feature>
<dbReference type="Proteomes" id="UP000233556">
    <property type="component" value="Unassembled WGS sequence"/>
</dbReference>
<reference evidence="3" key="1">
    <citation type="submission" date="2017-11" db="EMBL/GenBank/DDBJ databases">
        <authorList>
            <person name="Lima N.C."/>
            <person name="Parody-Merino A.M."/>
            <person name="Battley P.F."/>
            <person name="Fidler A.E."/>
            <person name="Prosdocimi F."/>
        </authorList>
    </citation>
    <scope>NUCLEOTIDE SEQUENCE [LARGE SCALE GENOMIC DNA]</scope>
</reference>
<evidence type="ECO:0000256" key="1">
    <source>
        <dbReference type="SAM" id="MobiDB-lite"/>
    </source>
</evidence>
<dbReference type="EMBL" id="KZ509974">
    <property type="protein sequence ID" value="PKU33560.1"/>
    <property type="molecule type" value="Genomic_DNA"/>
</dbReference>
<dbReference type="AlphaFoldDB" id="A0A2I0TIC3"/>
<keyword evidence="3" id="KW-1185">Reference proteome</keyword>